<dbReference type="EnsemblFungi" id="MVLG_01353T0">
    <property type="protein sequence ID" value="MVLG_01353T0"/>
    <property type="gene ID" value="MVLG_01353"/>
</dbReference>
<dbReference type="SMART" id="SM00147">
    <property type="entry name" value="RasGEF"/>
    <property type="match status" value="1"/>
</dbReference>
<dbReference type="InterPro" id="IPR008937">
    <property type="entry name" value="Ras-like_GEF"/>
</dbReference>
<name>U5H1V6_USTV1</name>
<dbReference type="InterPro" id="IPR036964">
    <property type="entry name" value="RASGEF_cat_dom_sf"/>
</dbReference>
<keyword evidence="11" id="KW-1185">Reference proteome</keyword>
<feature type="region of interest" description="Disordered" evidence="5">
    <location>
        <begin position="88"/>
        <end position="152"/>
    </location>
</feature>
<feature type="compositionally biased region" description="Basic and acidic residues" evidence="5">
    <location>
        <begin position="611"/>
        <end position="620"/>
    </location>
</feature>
<dbReference type="Gene3D" id="2.30.30.40">
    <property type="entry name" value="SH3 Domains"/>
    <property type="match status" value="1"/>
</dbReference>
<dbReference type="SUPFAM" id="SSF50044">
    <property type="entry name" value="SH3-domain"/>
    <property type="match status" value="1"/>
</dbReference>
<dbReference type="Gene3D" id="1.20.870.10">
    <property type="entry name" value="Son of sevenless (SoS) protein Chain: S domain 1"/>
    <property type="match status" value="1"/>
</dbReference>
<reference evidence="9 11" key="3">
    <citation type="journal article" date="2015" name="BMC Genomics">
        <title>Sex and parasites: genomic and transcriptomic analysis of Microbotryum lychnidis-dioicae, the biotrophic and plant-castrating anther smut fungus.</title>
        <authorList>
            <person name="Perlin M.H."/>
            <person name="Amselem J."/>
            <person name="Fontanillas E."/>
            <person name="Toh S.S."/>
            <person name="Chen Z."/>
            <person name="Goldberg J."/>
            <person name="Duplessis S."/>
            <person name="Henrissat B."/>
            <person name="Young S."/>
            <person name="Zeng Q."/>
            <person name="Aguileta G."/>
            <person name="Petit E."/>
            <person name="Badouin H."/>
            <person name="Andrews J."/>
            <person name="Razeeq D."/>
            <person name="Gabaldon T."/>
            <person name="Quesneville H."/>
            <person name="Giraud T."/>
            <person name="Hood M.E."/>
            <person name="Schultz D.J."/>
            <person name="Cuomo C.A."/>
        </authorList>
    </citation>
    <scope>NUCLEOTIDE SEQUENCE [LARGE SCALE GENOMIC DNA]</scope>
    <source>
        <strain evidence="11">p1A1 Lamole</strain>
        <strain evidence="9">P1A1 Lamole</strain>
    </source>
</reference>
<dbReference type="GO" id="GO:0005085">
    <property type="term" value="F:guanyl-nucleotide exchange factor activity"/>
    <property type="evidence" value="ECO:0007669"/>
    <property type="project" value="UniProtKB-KW"/>
</dbReference>
<dbReference type="GO" id="GO:0005886">
    <property type="term" value="C:plasma membrane"/>
    <property type="evidence" value="ECO:0007669"/>
    <property type="project" value="TreeGrafter"/>
</dbReference>
<dbReference type="SMART" id="SM00326">
    <property type="entry name" value="SH3"/>
    <property type="match status" value="1"/>
</dbReference>
<keyword evidence="2 3" id="KW-0344">Guanine-nucleotide releasing factor</keyword>
<organism evidence="9">
    <name type="scientific">Microbotryum lychnidis-dioicae (strain p1A1 Lamole / MvSl-1064)</name>
    <name type="common">Anther smut fungus</name>
    <dbReference type="NCBI Taxonomy" id="683840"/>
    <lineage>
        <taxon>Eukaryota</taxon>
        <taxon>Fungi</taxon>
        <taxon>Dikarya</taxon>
        <taxon>Basidiomycota</taxon>
        <taxon>Pucciniomycotina</taxon>
        <taxon>Microbotryomycetes</taxon>
        <taxon>Microbotryales</taxon>
        <taxon>Microbotryaceae</taxon>
        <taxon>Microbotryum</taxon>
    </lineage>
</organism>
<dbReference type="InParanoid" id="U5H1V6"/>
<feature type="region of interest" description="Disordered" evidence="5">
    <location>
        <begin position="689"/>
        <end position="779"/>
    </location>
</feature>
<feature type="compositionally biased region" description="Low complexity" evidence="5">
    <location>
        <begin position="593"/>
        <end position="610"/>
    </location>
</feature>
<dbReference type="PROSITE" id="PS50009">
    <property type="entry name" value="RASGEF_CAT"/>
    <property type="match status" value="1"/>
</dbReference>
<feature type="region of interest" description="Disordered" evidence="5">
    <location>
        <begin position="1"/>
        <end position="20"/>
    </location>
</feature>
<feature type="region of interest" description="Disordered" evidence="5">
    <location>
        <begin position="588"/>
        <end position="625"/>
    </location>
</feature>
<reference evidence="9" key="2">
    <citation type="submission" date="2010-11" db="EMBL/GenBank/DDBJ databases">
        <authorList>
            <consortium name="The Broad Institute Genome Sequencing Platform"/>
            <person name="Earl A."/>
            <person name="Ward D."/>
            <person name="Feldgarden M."/>
            <person name="Gevers D."/>
            <person name="Butler R."/>
            <person name="Young S.K."/>
            <person name="Zeng Q."/>
            <person name="Gargeya S."/>
            <person name="Fitzgerald M."/>
            <person name="Haas B."/>
            <person name="Abouelleil A."/>
            <person name="Alvarado L."/>
            <person name="Arachchi H.M."/>
            <person name="Berlin A."/>
            <person name="Brown A."/>
            <person name="Chapman S.B."/>
            <person name="Chen Z."/>
            <person name="Dunbar C."/>
            <person name="Freedman E."/>
            <person name="Gearin G."/>
            <person name="Gellesch M."/>
            <person name="Goldberg J."/>
            <person name="Griggs A."/>
            <person name="Gujja S."/>
            <person name="Heilman E."/>
            <person name="Heiman D."/>
            <person name="Howarth C."/>
            <person name="Larson L."/>
            <person name="Lui A."/>
            <person name="MacDonald P.J.P."/>
            <person name="Mehta T."/>
            <person name="Montmayeur A."/>
            <person name="Murphy C."/>
            <person name="Neiman D."/>
            <person name="Pearson M."/>
            <person name="Priest M."/>
            <person name="Roberts A."/>
            <person name="Saif S."/>
            <person name="Shea T."/>
            <person name="Shenoy N."/>
            <person name="Sisk P."/>
            <person name="Stolte C."/>
            <person name="Sykes S."/>
            <person name="White J."/>
            <person name="Yandava C."/>
            <person name="Wortman J."/>
            <person name="Nusbaum C."/>
            <person name="Birren B."/>
        </authorList>
    </citation>
    <scope>NUCLEOTIDE SEQUENCE</scope>
    <source>
        <strain evidence="9">P1A1 Lamole</strain>
    </source>
</reference>
<feature type="domain" description="N-terminal Ras-GEF" evidence="8">
    <location>
        <begin position="834"/>
        <end position="965"/>
    </location>
</feature>
<proteinExistence type="predicted"/>
<protein>
    <submittedName>
        <fullName evidence="9 10">Uncharacterized protein</fullName>
    </submittedName>
</protein>
<dbReference type="InterPro" id="IPR056685">
    <property type="entry name" value="DUF7783"/>
</dbReference>
<dbReference type="CDD" id="cd00155">
    <property type="entry name" value="RasGEF"/>
    <property type="match status" value="1"/>
</dbReference>
<sequence>MSAMEQATARAGSPSTVASSSPAEYCRALHDFSPQQPSTCLAFSKGEVIRIFGKDQSGWWDGELRGTRGWFPSNYVQVQIAPNTISSTAVASPATVDRRSTPKLPPKGEQSVAYGSRSHSSVAFGHRNSGSREGLGSREDLGPRGSATTAFPERGSTLDTVATTEPIAGFTTCTSPKLEQRATAFERESQTLVAEVQNAVTLVQAAVNAQRVPHYQPTTACVISSVRTVLASSDCLTRESPFLKCSSALATCRKKILASLASLVNQARRASSPSTTIEQSSLDAQVMLDVARQVAKQVDNFLDEARVQGLPLIPTERLVDDRRGSPHMITPPLSASNLLEAHPMRVAKSAPLSTLRIARSNGDLKAHRAVQPPTPLQLSPIKDFPSTGQSFLNIETSPTDSDVQSPSSTVQVVHNGNELASILSKIHDILLSTIAALIGHVHAHSRSAPAASFARLIDMTREIIEHIRSILLIVEAVTQHPTLLTVKSDESSASSNGLKAEVDNLAACRDRLYVATTALVTAARVASSVPAKATSAKILAISREDEERKDLLQAATAVLRAGGDTVSAVRLCVGYAGEPNFTLLIGNPPPTSPTALSSPTTLTPPTGPDDGATRRPEFVGRRGPHTLSMLGRKATSLSCLTGQYDSQTVTGTLERFSVEEEDETVAYGRDGEHVEAHFSGLTVGGIAQGRARKESASSGDETVTSKDLVGRRGPQQAGETYLAAAGMGAGSPPMVRGDSSRTSQSCASSRSGVSTVSTNDSSPRSSTSTAHTEPSSTLAKAGASIESFAPMSLGLGGSSRISVHSSSGKSSSDQSTTLWFLERNYEAREISFNADGRVTGGTLRCLVERMTLHDTTIDPLFSNTFFLTFRMFTSPPQLVQALFARFDIAAPQGLDETQLKLWNSKKLIPVRLRVYNFLKTWVESYWKVDQDLIVLEPLRLFCQTRLAKAMSNPSARLMELLNKRERGTDVVRSSTPGGVGPLPQQALAGAPSPIVNKSLLNSIKFMAVNAQTFSIVDVDPLELTRQITILESRVYSCIGVEELLSGDFAKPDGFIRQMSTMSTKLTGWITETIVNESESKKRTTLLKYFVKVADRCFQIKNYNTLFAVLCALNSSTVARLRRTWDALAPKYRVLLDQLRKATDHARNYAEYRATVRQAVPPCLPFVGLFLTDITMCSEGNPPFRPSPVDPSLRLINFDRFQKMSRIVGDLQRFQVPYNFFMVPELQTLLTRALNDLTHGGDAASLYRQSLLVEPRNVQSSASSAISGNNLSKGSDSFNWK</sequence>
<evidence type="ECO:0000256" key="5">
    <source>
        <dbReference type="SAM" id="MobiDB-lite"/>
    </source>
</evidence>
<evidence type="ECO:0000256" key="2">
    <source>
        <dbReference type="ARBA" id="ARBA00022658"/>
    </source>
</evidence>
<evidence type="ECO:0000313" key="11">
    <source>
        <dbReference type="Proteomes" id="UP000017200"/>
    </source>
</evidence>
<dbReference type="OrthoDB" id="28357at2759"/>
<dbReference type="Pfam" id="PF00618">
    <property type="entry name" value="RasGEF_N"/>
    <property type="match status" value="1"/>
</dbReference>
<dbReference type="InterPro" id="IPR001895">
    <property type="entry name" value="RASGEF_cat_dom"/>
</dbReference>
<dbReference type="CDD" id="cd11883">
    <property type="entry name" value="SH3_Sdc25"/>
    <property type="match status" value="1"/>
</dbReference>
<dbReference type="EMBL" id="AEIJ01000121">
    <property type="status" value="NOT_ANNOTATED_CDS"/>
    <property type="molecule type" value="Genomic_DNA"/>
</dbReference>
<dbReference type="CDD" id="cd06224">
    <property type="entry name" value="REM"/>
    <property type="match status" value="1"/>
</dbReference>
<dbReference type="EMBL" id="GL541649">
    <property type="protein sequence ID" value="KDE08580.1"/>
    <property type="molecule type" value="Genomic_DNA"/>
</dbReference>
<dbReference type="PANTHER" id="PTHR23113:SF354">
    <property type="entry name" value="BUD SITE SELECTION PROTEIN 5"/>
    <property type="match status" value="1"/>
</dbReference>
<evidence type="ECO:0000256" key="3">
    <source>
        <dbReference type="PROSITE-ProRule" id="PRU00168"/>
    </source>
</evidence>
<evidence type="ECO:0000259" key="7">
    <source>
        <dbReference type="PROSITE" id="PS50009"/>
    </source>
</evidence>
<dbReference type="Pfam" id="PF07653">
    <property type="entry name" value="SH3_2"/>
    <property type="match status" value="1"/>
</dbReference>
<dbReference type="HOGENOM" id="CLU_002116_0_0_1"/>
<dbReference type="AlphaFoldDB" id="U5H1V6"/>
<dbReference type="Pfam" id="PF00617">
    <property type="entry name" value="RasGEF"/>
    <property type="match status" value="1"/>
</dbReference>
<dbReference type="Proteomes" id="UP000017200">
    <property type="component" value="Unassembled WGS sequence"/>
</dbReference>
<evidence type="ECO:0000259" key="8">
    <source>
        <dbReference type="PROSITE" id="PS50212"/>
    </source>
</evidence>
<feature type="domain" description="SH3" evidence="6">
    <location>
        <begin position="21"/>
        <end position="81"/>
    </location>
</feature>
<gene>
    <name evidence="9" type="ORF">MVLG_01353</name>
</gene>
<dbReference type="GO" id="GO:0007265">
    <property type="term" value="P:Ras protein signal transduction"/>
    <property type="evidence" value="ECO:0007669"/>
    <property type="project" value="TreeGrafter"/>
</dbReference>
<dbReference type="OMA" id="EEVWERD"/>
<dbReference type="InterPro" id="IPR001452">
    <property type="entry name" value="SH3_domain"/>
</dbReference>
<dbReference type="Pfam" id="PF25006">
    <property type="entry name" value="DUF7783"/>
    <property type="match status" value="1"/>
</dbReference>
<dbReference type="SUPFAM" id="SSF48366">
    <property type="entry name" value="Ras GEF"/>
    <property type="match status" value="1"/>
</dbReference>
<keyword evidence="1 4" id="KW-0728">SH3 domain</keyword>
<dbReference type="InterPro" id="IPR036028">
    <property type="entry name" value="SH3-like_dom_sf"/>
</dbReference>
<evidence type="ECO:0000259" key="6">
    <source>
        <dbReference type="PROSITE" id="PS50002"/>
    </source>
</evidence>
<evidence type="ECO:0000313" key="9">
    <source>
        <dbReference type="EMBL" id="KDE08580.1"/>
    </source>
</evidence>
<dbReference type="PROSITE" id="PS50002">
    <property type="entry name" value="SH3"/>
    <property type="match status" value="1"/>
</dbReference>
<dbReference type="Gene3D" id="1.10.840.10">
    <property type="entry name" value="Ras guanine-nucleotide exchange factors catalytic domain"/>
    <property type="match status" value="1"/>
</dbReference>
<dbReference type="STRING" id="683840.U5H1V6"/>
<dbReference type="SMART" id="SM00229">
    <property type="entry name" value="RasGEFN"/>
    <property type="match status" value="1"/>
</dbReference>
<dbReference type="InterPro" id="IPR023578">
    <property type="entry name" value="Ras_GEF_dom_sf"/>
</dbReference>
<dbReference type="InterPro" id="IPR000651">
    <property type="entry name" value="Ras-like_Gua-exchang_fac_N"/>
</dbReference>
<feature type="domain" description="Ras-GEF" evidence="7">
    <location>
        <begin position="1019"/>
        <end position="1255"/>
    </location>
</feature>
<dbReference type="FunFam" id="2.30.30.40:FF:000072">
    <property type="entry name" value="Unconventional Myosin IB"/>
    <property type="match status" value="1"/>
</dbReference>
<dbReference type="PANTHER" id="PTHR23113">
    <property type="entry name" value="GUANINE NUCLEOTIDE EXCHANGE FACTOR"/>
    <property type="match status" value="1"/>
</dbReference>
<feature type="compositionally biased region" description="Low complexity" evidence="5">
    <location>
        <begin position="740"/>
        <end position="772"/>
    </location>
</feature>
<accession>U5H1V6</accession>
<reference evidence="10" key="4">
    <citation type="submission" date="2015-06" db="UniProtKB">
        <authorList>
            <consortium name="EnsemblFungi"/>
        </authorList>
    </citation>
    <scope>IDENTIFICATION</scope>
</reference>
<evidence type="ECO:0000256" key="1">
    <source>
        <dbReference type="ARBA" id="ARBA00022443"/>
    </source>
</evidence>
<reference evidence="11" key="1">
    <citation type="submission" date="2010-11" db="EMBL/GenBank/DDBJ databases">
        <title>The genome sequence of Microbotryum violaceum strain p1A1 Lamole.</title>
        <authorList>
            <person name="Cuomo C."/>
            <person name="Perlin M."/>
            <person name="Young S.K."/>
            <person name="Zeng Q."/>
            <person name="Gargeya S."/>
            <person name="Alvarado L."/>
            <person name="Berlin A."/>
            <person name="Chapman S.B."/>
            <person name="Chen Z."/>
            <person name="Freedman E."/>
            <person name="Gellesch M."/>
            <person name="Goldberg J."/>
            <person name="Griggs A."/>
            <person name="Gujja S."/>
            <person name="Heilman E."/>
            <person name="Heiman D."/>
            <person name="Howarth C."/>
            <person name="Mehta T."/>
            <person name="Neiman D."/>
            <person name="Pearson M."/>
            <person name="Roberts A."/>
            <person name="Saif S."/>
            <person name="Shea T."/>
            <person name="Shenoy N."/>
            <person name="Sisk P."/>
            <person name="Stolte C."/>
            <person name="Sykes S."/>
            <person name="White J."/>
            <person name="Yandava C."/>
            <person name="Haas B."/>
            <person name="Nusbaum C."/>
            <person name="Birren B."/>
        </authorList>
    </citation>
    <scope>NUCLEOTIDE SEQUENCE [LARGE SCALE GENOMIC DNA]</scope>
    <source>
        <strain evidence="11">p1A1 Lamole</strain>
    </source>
</reference>
<evidence type="ECO:0000256" key="4">
    <source>
        <dbReference type="PROSITE-ProRule" id="PRU00192"/>
    </source>
</evidence>
<evidence type="ECO:0000313" key="10">
    <source>
        <dbReference type="EnsemblFungi" id="MVLG_01353T0"/>
    </source>
</evidence>
<dbReference type="PROSITE" id="PS50212">
    <property type="entry name" value="RASGEF_NTER"/>
    <property type="match status" value="1"/>
</dbReference>